<dbReference type="Gene3D" id="3.10.450.50">
    <property type="match status" value="1"/>
</dbReference>
<dbReference type="SUPFAM" id="SSF54427">
    <property type="entry name" value="NTF2-like"/>
    <property type="match status" value="1"/>
</dbReference>
<name>A0A850DVV5_9MICO</name>
<proteinExistence type="inferred from homology"/>
<dbReference type="HAMAP" id="MF_00612">
    <property type="entry name" value="UPF0225"/>
    <property type="match status" value="1"/>
</dbReference>
<dbReference type="AlphaFoldDB" id="A0A850DVV5"/>
<dbReference type="InterPro" id="IPR048469">
    <property type="entry name" value="YchJ-like_M"/>
</dbReference>
<comment type="caution">
    <text evidence="3">The sequence shown here is derived from an EMBL/GenBank/DDBJ whole genome shotgun (WGS) entry which is preliminary data.</text>
</comment>
<organism evidence="3 4">
    <name type="scientific">Curtobacterium citreum</name>
    <dbReference type="NCBI Taxonomy" id="2036"/>
    <lineage>
        <taxon>Bacteria</taxon>
        <taxon>Bacillati</taxon>
        <taxon>Actinomycetota</taxon>
        <taxon>Actinomycetes</taxon>
        <taxon>Micrococcales</taxon>
        <taxon>Microbacteriaceae</taxon>
        <taxon>Curtobacterium</taxon>
    </lineage>
</organism>
<evidence type="ECO:0000313" key="4">
    <source>
        <dbReference type="Proteomes" id="UP000539146"/>
    </source>
</evidence>
<dbReference type="InterPro" id="IPR023006">
    <property type="entry name" value="YchJ-like"/>
</dbReference>
<sequence>MEQRPSGRVRAPDVFCSIERPTGRRTGAGRSARAHRCYRAGVLPDDQRCPCLSGNPYGECCGPLHAGAAAPTAERLMRSRFSAFALGLPEYLLRSWHPTTRPDELTLDPAQRWTRLDIVATRSGGPFDSAGQVTFRAWWRTDDDRGTLEETSEFVREQGRWFYVDGVVA</sequence>
<dbReference type="Pfam" id="PF17775">
    <property type="entry name" value="YchJ_M-like"/>
    <property type="match status" value="1"/>
</dbReference>
<dbReference type="EMBL" id="JABMCG010000125">
    <property type="protein sequence ID" value="NUU29534.1"/>
    <property type="molecule type" value="Genomic_DNA"/>
</dbReference>
<dbReference type="InterPro" id="IPR032710">
    <property type="entry name" value="NTF2-like_dom_sf"/>
</dbReference>
<gene>
    <name evidence="3" type="ORF">HP467_15695</name>
</gene>
<evidence type="ECO:0000313" key="3">
    <source>
        <dbReference type="EMBL" id="NUU29534.1"/>
    </source>
</evidence>
<protein>
    <recommendedName>
        <fullName evidence="1">UPF0225 protein HP467_15695</fullName>
    </recommendedName>
</protein>
<feature type="domain" description="YchJ-like middle NTF2-like" evidence="2">
    <location>
        <begin position="72"/>
        <end position="166"/>
    </location>
</feature>
<dbReference type="Proteomes" id="UP000539146">
    <property type="component" value="Unassembled WGS sequence"/>
</dbReference>
<reference evidence="3 4" key="1">
    <citation type="submission" date="2020-05" db="EMBL/GenBank/DDBJ databases">
        <title>Genome Sequencing of Type Strains.</title>
        <authorList>
            <person name="Lemaire J.F."/>
            <person name="Inderbitzin P."/>
            <person name="Gregorio O.A."/>
            <person name="Collins S.B."/>
            <person name="Wespe N."/>
            <person name="Knight-Connoni V."/>
        </authorList>
    </citation>
    <scope>NUCLEOTIDE SEQUENCE [LARGE SCALE GENOMIC DNA]</scope>
    <source>
        <strain evidence="3 4">DSM 20512</strain>
    </source>
</reference>
<accession>A0A850DVV5</accession>
<evidence type="ECO:0000256" key="1">
    <source>
        <dbReference type="HAMAP-Rule" id="MF_00612"/>
    </source>
</evidence>
<evidence type="ECO:0000259" key="2">
    <source>
        <dbReference type="Pfam" id="PF17775"/>
    </source>
</evidence>
<comment type="similarity">
    <text evidence="1">Belongs to the UPF0225 family.</text>
</comment>